<dbReference type="EMBL" id="CM047740">
    <property type="protein sequence ID" value="KAJ0040462.1"/>
    <property type="molecule type" value="Genomic_DNA"/>
</dbReference>
<gene>
    <name evidence="1" type="ORF">Pint_27313</name>
</gene>
<organism evidence="1 2">
    <name type="scientific">Pistacia integerrima</name>
    <dbReference type="NCBI Taxonomy" id="434235"/>
    <lineage>
        <taxon>Eukaryota</taxon>
        <taxon>Viridiplantae</taxon>
        <taxon>Streptophyta</taxon>
        <taxon>Embryophyta</taxon>
        <taxon>Tracheophyta</taxon>
        <taxon>Spermatophyta</taxon>
        <taxon>Magnoliopsida</taxon>
        <taxon>eudicotyledons</taxon>
        <taxon>Gunneridae</taxon>
        <taxon>Pentapetalae</taxon>
        <taxon>rosids</taxon>
        <taxon>malvids</taxon>
        <taxon>Sapindales</taxon>
        <taxon>Anacardiaceae</taxon>
        <taxon>Pistacia</taxon>
    </lineage>
</organism>
<evidence type="ECO:0000313" key="2">
    <source>
        <dbReference type="Proteomes" id="UP001163603"/>
    </source>
</evidence>
<proteinExistence type="predicted"/>
<protein>
    <submittedName>
        <fullName evidence="1">Uncharacterized protein</fullName>
    </submittedName>
</protein>
<reference evidence="2" key="1">
    <citation type="journal article" date="2023" name="G3 (Bethesda)">
        <title>Genome assembly and association tests identify interacting loci associated with vigor, precocity, and sex in interspecific pistachio rootstocks.</title>
        <authorList>
            <person name="Palmer W."/>
            <person name="Jacygrad E."/>
            <person name="Sagayaradj S."/>
            <person name="Cavanaugh K."/>
            <person name="Han R."/>
            <person name="Bertier L."/>
            <person name="Beede B."/>
            <person name="Kafkas S."/>
            <person name="Golino D."/>
            <person name="Preece J."/>
            <person name="Michelmore R."/>
        </authorList>
    </citation>
    <scope>NUCLEOTIDE SEQUENCE [LARGE SCALE GENOMIC DNA]</scope>
</reference>
<accession>A0ACC0YPR1</accession>
<name>A0ACC0YPR1_9ROSI</name>
<keyword evidence="2" id="KW-1185">Reference proteome</keyword>
<dbReference type="Proteomes" id="UP001163603">
    <property type="component" value="Chromosome 5"/>
</dbReference>
<evidence type="ECO:0000313" key="1">
    <source>
        <dbReference type="EMBL" id="KAJ0040462.1"/>
    </source>
</evidence>
<comment type="caution">
    <text evidence="1">The sequence shown here is derived from an EMBL/GenBank/DDBJ whole genome shotgun (WGS) entry which is preliminary data.</text>
</comment>
<sequence>MKALPHFTFPAGDVNHVFFTVTDSDQKQYNFRLAKRNKGDYPKPAITGDWLEFVHCKDLKEGDEVTLYGRRDEAGTSHYTIEVKKMIIKLFGTRIY</sequence>